<feature type="compositionally biased region" description="Basic and acidic residues" evidence="1">
    <location>
        <begin position="1"/>
        <end position="22"/>
    </location>
</feature>
<reference evidence="2" key="1">
    <citation type="journal article" date="2020" name="Microb. Genom.">
        <title>Genetic diversity of clinical and environmental Mucorales isolates obtained from an investigation of mucormycosis cases among solid organ transplant recipients.</title>
        <authorList>
            <person name="Nguyen M.H."/>
            <person name="Kaul D."/>
            <person name="Muto C."/>
            <person name="Cheng S.J."/>
            <person name="Richter R.A."/>
            <person name="Bruno V.M."/>
            <person name="Liu G."/>
            <person name="Beyhan S."/>
            <person name="Sundermann A.J."/>
            <person name="Mounaud S."/>
            <person name="Pasculle A.W."/>
            <person name="Nierman W.C."/>
            <person name="Driscoll E."/>
            <person name="Cumbie R."/>
            <person name="Clancy C.J."/>
            <person name="Dupont C.L."/>
        </authorList>
    </citation>
    <scope>NUCLEOTIDE SEQUENCE</scope>
    <source>
        <strain evidence="2">GL16</strain>
    </source>
</reference>
<dbReference type="EMBL" id="JAANIT010000247">
    <property type="protein sequence ID" value="KAG1549924.1"/>
    <property type="molecule type" value="Genomic_DNA"/>
</dbReference>
<sequence length="417" mass="46872">MKTHFEVSHHEHLPKQQREHDQSSSSTLLGGSVGVNQSISGLSTTKEKRQSDEAICFDGVNLDQPLGEHLAINSLDVSAAFHNMKMSLKANKWKLSLEGNLLLILSSASVLLLDGNKYPEEVKPHFDYDQWRMIDEYIQQAYGIKGEPIPLVTTTQFSSILDRFINKQIGRDEAETSFKSLALPTMEKKIAKAIGNLVSNLPLVAIEENVNEMELCSRYIDLFLAGLFDDPDNSIYFRWLDETTLEAKTKEASSSRPDLSITKSLGVNWATTLVYGEAKSAMYSNDHFIICKNLIKVARFSKDALDSQLFEGILAIQIIGRTVVFYLLTLPAQSIYTMIPLATIKIPDSINNLPGLVYKVSDVLKVLDIFERVCVRAAHPETIKHRCAPTLPMANIQQLFSQSKNRKRSCHIQLYHN</sequence>
<protein>
    <submittedName>
        <fullName evidence="2">Uncharacterized protein</fullName>
    </submittedName>
</protein>
<comment type="caution">
    <text evidence="2">The sequence shown here is derived from an EMBL/GenBank/DDBJ whole genome shotgun (WGS) entry which is preliminary data.</text>
</comment>
<dbReference type="OrthoDB" id="2282888at2759"/>
<dbReference type="Proteomes" id="UP000717996">
    <property type="component" value="Unassembled WGS sequence"/>
</dbReference>
<evidence type="ECO:0000256" key="1">
    <source>
        <dbReference type="SAM" id="MobiDB-lite"/>
    </source>
</evidence>
<evidence type="ECO:0000313" key="3">
    <source>
        <dbReference type="Proteomes" id="UP000717996"/>
    </source>
</evidence>
<feature type="region of interest" description="Disordered" evidence="1">
    <location>
        <begin position="1"/>
        <end position="32"/>
    </location>
</feature>
<dbReference type="AlphaFoldDB" id="A0A9P6YK95"/>
<gene>
    <name evidence="2" type="ORF">G6F51_002763</name>
</gene>
<accession>A0A9P6YK95</accession>
<evidence type="ECO:0000313" key="2">
    <source>
        <dbReference type="EMBL" id="KAG1549924.1"/>
    </source>
</evidence>
<name>A0A9P6YK95_RHIOR</name>
<proteinExistence type="predicted"/>
<organism evidence="2 3">
    <name type="scientific">Rhizopus oryzae</name>
    <name type="common">Mucormycosis agent</name>
    <name type="synonym">Rhizopus arrhizus var. delemar</name>
    <dbReference type="NCBI Taxonomy" id="64495"/>
    <lineage>
        <taxon>Eukaryota</taxon>
        <taxon>Fungi</taxon>
        <taxon>Fungi incertae sedis</taxon>
        <taxon>Mucoromycota</taxon>
        <taxon>Mucoromycotina</taxon>
        <taxon>Mucoromycetes</taxon>
        <taxon>Mucorales</taxon>
        <taxon>Mucorineae</taxon>
        <taxon>Rhizopodaceae</taxon>
        <taxon>Rhizopus</taxon>
    </lineage>
</organism>